<reference evidence="3" key="1">
    <citation type="submission" date="2014-06" db="EMBL/GenBank/DDBJ databases">
        <authorList>
            <person name="Winans N.J."/>
            <person name="Newell P.D."/>
            <person name="Douglas A.E."/>
        </authorList>
    </citation>
    <scope>NUCLEOTIDE SEQUENCE [LARGE SCALE GENOMIC DNA]</scope>
    <source>
        <strain evidence="3">DsW_057</strain>
    </source>
</reference>
<sequence length="183" mass="20291">MVLTSVTNGYAASDIPVNFYDIHTSTNYALEKFWPEYPRPQASEDLPPDVRRCMFEAEDALISAAPRIARGAFRTVLDVATKEIVAKNPSCLDNSDPDKLNLNSRIDKLAKHHLLTTSLKDWAHGVRGITNDDVHGPEPVEKAEAEEIAEITRMILKYLYELPASVEKMRVAAKAKKDAANAG</sequence>
<comment type="caution">
    <text evidence="2">The sequence shown here is derived from an EMBL/GenBank/DDBJ whole genome shotgun (WGS) entry which is preliminary data.</text>
</comment>
<feature type="domain" description="DUF4145" evidence="1">
    <location>
        <begin position="56"/>
        <end position="152"/>
    </location>
</feature>
<dbReference type="EMBL" id="JOPG01000020">
    <property type="protein sequence ID" value="OUJ05342.1"/>
    <property type="molecule type" value="Genomic_DNA"/>
</dbReference>
<dbReference type="InterPro" id="IPR025285">
    <property type="entry name" value="DUF4145"/>
</dbReference>
<dbReference type="Pfam" id="PF13643">
    <property type="entry name" value="DUF4145"/>
    <property type="match status" value="1"/>
</dbReference>
<proteinExistence type="predicted"/>
<gene>
    <name evidence="2" type="ORF">HK23_06095</name>
</gene>
<protein>
    <recommendedName>
        <fullName evidence="1">DUF4145 domain-containing protein</fullName>
    </recommendedName>
</protein>
<dbReference type="AlphaFoldDB" id="A0A1Y3GAB8"/>
<accession>A0A1Y3GAB8</accession>
<evidence type="ECO:0000313" key="3">
    <source>
        <dbReference type="Proteomes" id="UP000242683"/>
    </source>
</evidence>
<dbReference type="Proteomes" id="UP000242683">
    <property type="component" value="Unassembled WGS sequence"/>
</dbReference>
<evidence type="ECO:0000259" key="1">
    <source>
        <dbReference type="Pfam" id="PF13643"/>
    </source>
</evidence>
<name>A0A1Y3GAB8_9PROT</name>
<evidence type="ECO:0000313" key="2">
    <source>
        <dbReference type="EMBL" id="OUJ05342.1"/>
    </source>
</evidence>
<organism evidence="2 3">
    <name type="scientific">Acetobacter malorum</name>
    <dbReference type="NCBI Taxonomy" id="178901"/>
    <lineage>
        <taxon>Bacteria</taxon>
        <taxon>Pseudomonadati</taxon>
        <taxon>Pseudomonadota</taxon>
        <taxon>Alphaproteobacteria</taxon>
        <taxon>Acetobacterales</taxon>
        <taxon>Acetobacteraceae</taxon>
        <taxon>Acetobacter</taxon>
    </lineage>
</organism>